<evidence type="ECO:0000256" key="2">
    <source>
        <dbReference type="ARBA" id="ARBA00023125"/>
    </source>
</evidence>
<evidence type="ECO:0000313" key="7">
    <source>
        <dbReference type="EMBL" id="ORX98826.1"/>
    </source>
</evidence>
<dbReference type="PROSITE" id="PS00463">
    <property type="entry name" value="ZN2_CY6_FUNGAL_1"/>
    <property type="match status" value="1"/>
</dbReference>
<keyword evidence="8" id="KW-1185">Reference proteome</keyword>
<keyword evidence="3" id="KW-0804">Transcription</keyword>
<evidence type="ECO:0000259" key="6">
    <source>
        <dbReference type="PROSITE" id="PS50048"/>
    </source>
</evidence>
<name>A0A1Y1YM41_9PLEO</name>
<dbReference type="InterPro" id="IPR001138">
    <property type="entry name" value="Zn2Cys6_DnaBD"/>
</dbReference>
<evidence type="ECO:0000256" key="5">
    <source>
        <dbReference type="SAM" id="MobiDB-lite"/>
    </source>
</evidence>
<dbReference type="PANTHER" id="PTHR31069:SF32">
    <property type="entry name" value="ARGININE METABOLISM REGULATION PROTEIN II"/>
    <property type="match status" value="1"/>
</dbReference>
<evidence type="ECO:0000313" key="8">
    <source>
        <dbReference type="Proteomes" id="UP000193144"/>
    </source>
</evidence>
<reference evidence="7 8" key="1">
    <citation type="submission" date="2016-07" db="EMBL/GenBank/DDBJ databases">
        <title>Pervasive Adenine N6-methylation of Active Genes in Fungi.</title>
        <authorList>
            <consortium name="DOE Joint Genome Institute"/>
            <person name="Mondo S.J."/>
            <person name="Dannebaum R.O."/>
            <person name="Kuo R.C."/>
            <person name="Labutti K."/>
            <person name="Haridas S."/>
            <person name="Kuo A."/>
            <person name="Salamov A."/>
            <person name="Ahrendt S.R."/>
            <person name="Lipzen A."/>
            <person name="Sullivan W."/>
            <person name="Andreopoulos W.B."/>
            <person name="Clum A."/>
            <person name="Lindquist E."/>
            <person name="Daum C."/>
            <person name="Ramamoorthy G.K."/>
            <person name="Gryganskyi A."/>
            <person name="Culley D."/>
            <person name="Magnuson J.K."/>
            <person name="James T.Y."/>
            <person name="O'Malley M.A."/>
            <person name="Stajich J.E."/>
            <person name="Spatafora J.W."/>
            <person name="Visel A."/>
            <person name="Grigoriev I.V."/>
        </authorList>
    </citation>
    <scope>NUCLEOTIDE SEQUENCE [LARGE SCALE GENOMIC DNA]</scope>
    <source>
        <strain evidence="7 8">CBS 115471</strain>
    </source>
</reference>
<dbReference type="SMART" id="SM00066">
    <property type="entry name" value="GAL4"/>
    <property type="match status" value="1"/>
</dbReference>
<dbReference type="GO" id="GO:0008270">
    <property type="term" value="F:zinc ion binding"/>
    <property type="evidence" value="ECO:0007669"/>
    <property type="project" value="InterPro"/>
</dbReference>
<dbReference type="Proteomes" id="UP000193144">
    <property type="component" value="Unassembled WGS sequence"/>
</dbReference>
<keyword evidence="4" id="KW-0539">Nucleus</keyword>
<dbReference type="PROSITE" id="PS50048">
    <property type="entry name" value="ZN2_CY6_FUNGAL_2"/>
    <property type="match status" value="1"/>
</dbReference>
<dbReference type="Gene3D" id="4.10.240.10">
    <property type="entry name" value="Zn(2)-C6 fungal-type DNA-binding domain"/>
    <property type="match status" value="1"/>
</dbReference>
<accession>A0A1Y1YM41</accession>
<dbReference type="AlphaFoldDB" id="A0A1Y1YM41"/>
<dbReference type="InterPro" id="IPR036864">
    <property type="entry name" value="Zn2-C6_fun-type_DNA-bd_sf"/>
</dbReference>
<dbReference type="GO" id="GO:0003677">
    <property type="term" value="F:DNA binding"/>
    <property type="evidence" value="ECO:0007669"/>
    <property type="project" value="UniProtKB-KW"/>
</dbReference>
<feature type="domain" description="Zn(2)-C6 fungal-type" evidence="6">
    <location>
        <begin position="33"/>
        <end position="63"/>
    </location>
</feature>
<dbReference type="CDD" id="cd00067">
    <property type="entry name" value="GAL4"/>
    <property type="match status" value="1"/>
</dbReference>
<dbReference type="EMBL" id="MCFA01000208">
    <property type="protein sequence ID" value="ORX98826.1"/>
    <property type="molecule type" value="Genomic_DNA"/>
</dbReference>
<keyword evidence="2" id="KW-0238">DNA-binding</keyword>
<gene>
    <name evidence="7" type="ORF">BCR34DRAFT_576908</name>
</gene>
<dbReference type="GO" id="GO:0000981">
    <property type="term" value="F:DNA-binding transcription factor activity, RNA polymerase II-specific"/>
    <property type="evidence" value="ECO:0007669"/>
    <property type="project" value="InterPro"/>
</dbReference>
<keyword evidence="1" id="KW-0805">Transcription regulation</keyword>
<sequence>MSVHLAPHSILRPIPAAWPATKPALVATVHQYACLKCRFRRVKCDKVIPACAACAAAGVQCIYSPRKPRKSHKKQHVLAQISLLPVKTESSGTETENSPEEHSWGLHREPDVDEETEVESLAIAIVQEMRKSRDGTASLLSEASQGTLIGEQSMLRYINSDKAKEVRISYLLSI</sequence>
<evidence type="ECO:0000256" key="4">
    <source>
        <dbReference type="ARBA" id="ARBA00023242"/>
    </source>
</evidence>
<organism evidence="7 8">
    <name type="scientific">Clohesyomyces aquaticus</name>
    <dbReference type="NCBI Taxonomy" id="1231657"/>
    <lineage>
        <taxon>Eukaryota</taxon>
        <taxon>Fungi</taxon>
        <taxon>Dikarya</taxon>
        <taxon>Ascomycota</taxon>
        <taxon>Pezizomycotina</taxon>
        <taxon>Dothideomycetes</taxon>
        <taxon>Pleosporomycetidae</taxon>
        <taxon>Pleosporales</taxon>
        <taxon>Lindgomycetaceae</taxon>
        <taxon>Clohesyomyces</taxon>
    </lineage>
</organism>
<evidence type="ECO:0000256" key="3">
    <source>
        <dbReference type="ARBA" id="ARBA00023163"/>
    </source>
</evidence>
<proteinExistence type="predicted"/>
<feature type="compositionally biased region" description="Basic and acidic residues" evidence="5">
    <location>
        <begin position="99"/>
        <end position="110"/>
    </location>
</feature>
<comment type="caution">
    <text evidence="7">The sequence shown here is derived from an EMBL/GenBank/DDBJ whole genome shotgun (WGS) entry which is preliminary data.</text>
</comment>
<dbReference type="PANTHER" id="PTHR31069">
    <property type="entry name" value="OLEATE-ACTIVATED TRANSCRIPTION FACTOR 1-RELATED"/>
    <property type="match status" value="1"/>
</dbReference>
<evidence type="ECO:0000256" key="1">
    <source>
        <dbReference type="ARBA" id="ARBA00023015"/>
    </source>
</evidence>
<dbReference type="OrthoDB" id="4456959at2759"/>
<dbReference type="InterPro" id="IPR050675">
    <property type="entry name" value="OAF3"/>
</dbReference>
<protein>
    <recommendedName>
        <fullName evidence="6">Zn(2)-C6 fungal-type domain-containing protein</fullName>
    </recommendedName>
</protein>
<dbReference type="SUPFAM" id="SSF57701">
    <property type="entry name" value="Zn2/Cys6 DNA-binding domain"/>
    <property type="match status" value="1"/>
</dbReference>
<feature type="region of interest" description="Disordered" evidence="5">
    <location>
        <begin position="87"/>
        <end position="111"/>
    </location>
</feature>
<dbReference type="Pfam" id="PF00172">
    <property type="entry name" value="Zn_clus"/>
    <property type="match status" value="1"/>
</dbReference>